<keyword evidence="5" id="KW-0479">Metal-binding</keyword>
<evidence type="ECO:0000256" key="10">
    <source>
        <dbReference type="ARBA" id="ARBA00023180"/>
    </source>
</evidence>
<keyword evidence="8" id="KW-0378">Hydrolase</keyword>
<keyword evidence="6 11" id="KW-0732">Signal</keyword>
<dbReference type="EMBL" id="EF677604">
    <property type="protein sequence ID" value="ABR17418.1"/>
    <property type="molecule type" value="mRNA"/>
</dbReference>
<evidence type="ECO:0000313" key="12">
    <source>
        <dbReference type="EMBL" id="ABR17418.1"/>
    </source>
</evidence>
<feature type="signal peptide" evidence="11">
    <location>
        <begin position="1"/>
        <end position="28"/>
    </location>
</feature>
<dbReference type="Pfam" id="PF02265">
    <property type="entry name" value="S1-P1_nuclease"/>
    <property type="match status" value="1"/>
</dbReference>
<feature type="chain" id="PRO_5002874385" description="Aspergillus nuclease S1" evidence="11">
    <location>
        <begin position="29"/>
        <end position="294"/>
    </location>
</feature>
<evidence type="ECO:0000256" key="6">
    <source>
        <dbReference type="ARBA" id="ARBA00022729"/>
    </source>
</evidence>
<evidence type="ECO:0000256" key="9">
    <source>
        <dbReference type="ARBA" id="ARBA00023157"/>
    </source>
</evidence>
<accession>B8LP38</accession>
<dbReference type="GO" id="GO:0000014">
    <property type="term" value="F:single-stranded DNA endodeoxyribonuclease activity"/>
    <property type="evidence" value="ECO:0007669"/>
    <property type="project" value="UniProtKB-ARBA"/>
</dbReference>
<keyword evidence="9" id="KW-1015">Disulfide bond</keyword>
<dbReference type="InterPro" id="IPR008947">
    <property type="entry name" value="PLipase_C/P1_nuclease_dom_sf"/>
</dbReference>
<comment type="similarity">
    <text evidence="2">Belongs to the nuclease type I family.</text>
</comment>
<dbReference type="AlphaFoldDB" id="B8LP38"/>
<comment type="catalytic activity">
    <reaction evidence="1">
        <text>Endonucleolytic cleavage to 5'-phosphomononucleotide and 5'-phosphooligonucleotide end-products.</text>
        <dbReference type="EC" id="3.1.30.1"/>
    </reaction>
</comment>
<dbReference type="PANTHER" id="PTHR33146">
    <property type="entry name" value="ENDONUCLEASE 4"/>
    <property type="match status" value="1"/>
</dbReference>
<evidence type="ECO:0000256" key="8">
    <source>
        <dbReference type="ARBA" id="ARBA00022801"/>
    </source>
</evidence>
<evidence type="ECO:0000256" key="7">
    <source>
        <dbReference type="ARBA" id="ARBA00022759"/>
    </source>
</evidence>
<keyword evidence="4" id="KW-0540">Nuclease</keyword>
<dbReference type="GO" id="GO:0003676">
    <property type="term" value="F:nucleic acid binding"/>
    <property type="evidence" value="ECO:0007669"/>
    <property type="project" value="InterPro"/>
</dbReference>
<sequence length="294" mass="33124">MRNYSRNLSSALLASVMIYLSMVPTSESWGKEGHYATCKIAQPLLSEEASAAVKKLLPDYAEGDLASLCSWADQVRFRYRWASPLHFIDTPDNKCTYIYSRDCHNPEGEEGMCVDGAIKNYTSQLGNYGCRATGANYNLTEALLFLSHFMGDIHQPLHVGFSTDEGGNTIKLHWYGRQNNLHHIWDTLIIETAMKDNYNNDLEEMIAAIQKNVTDSWSDEVPTWEKCSTNALACPKLYADESINLACNWAYKDADQNSVLEDDYFFSRLPIVETQLAKGGVRLAATLNRIFNST</sequence>
<protein>
    <recommendedName>
        <fullName evidence="3">Aspergillus nuclease S1</fullName>
        <ecNumber evidence="3">3.1.30.1</ecNumber>
    </recommendedName>
</protein>
<evidence type="ECO:0000256" key="1">
    <source>
        <dbReference type="ARBA" id="ARBA00000245"/>
    </source>
</evidence>
<keyword evidence="10" id="KW-0325">Glycoprotein</keyword>
<dbReference type="EC" id="3.1.30.1" evidence="3"/>
<evidence type="ECO:0000256" key="2">
    <source>
        <dbReference type="ARBA" id="ARBA00009547"/>
    </source>
</evidence>
<dbReference type="GO" id="GO:0046872">
    <property type="term" value="F:metal ion binding"/>
    <property type="evidence" value="ECO:0007669"/>
    <property type="project" value="UniProtKB-KW"/>
</dbReference>
<dbReference type="CDD" id="cd11010">
    <property type="entry name" value="S1-P1_nuclease"/>
    <property type="match status" value="1"/>
</dbReference>
<dbReference type="GO" id="GO:0004521">
    <property type="term" value="F:RNA endonuclease activity"/>
    <property type="evidence" value="ECO:0007669"/>
    <property type="project" value="UniProtKB-ARBA"/>
</dbReference>
<evidence type="ECO:0000256" key="4">
    <source>
        <dbReference type="ARBA" id="ARBA00022722"/>
    </source>
</evidence>
<dbReference type="PANTHER" id="PTHR33146:SF26">
    <property type="entry name" value="ENDONUCLEASE 4"/>
    <property type="match status" value="1"/>
</dbReference>
<evidence type="ECO:0000256" key="5">
    <source>
        <dbReference type="ARBA" id="ARBA00022723"/>
    </source>
</evidence>
<evidence type="ECO:0000256" key="3">
    <source>
        <dbReference type="ARBA" id="ARBA00012562"/>
    </source>
</evidence>
<proteinExistence type="evidence at transcript level"/>
<dbReference type="GO" id="GO:0006308">
    <property type="term" value="P:DNA catabolic process"/>
    <property type="evidence" value="ECO:0007669"/>
    <property type="project" value="InterPro"/>
</dbReference>
<dbReference type="FunFam" id="1.10.575.10:FF:000002">
    <property type="entry name" value="Endonuclease 2"/>
    <property type="match status" value="1"/>
</dbReference>
<organism evidence="12">
    <name type="scientific">Picea sitchensis</name>
    <name type="common">Sitka spruce</name>
    <name type="synonym">Pinus sitchensis</name>
    <dbReference type="NCBI Taxonomy" id="3332"/>
    <lineage>
        <taxon>Eukaryota</taxon>
        <taxon>Viridiplantae</taxon>
        <taxon>Streptophyta</taxon>
        <taxon>Embryophyta</taxon>
        <taxon>Tracheophyta</taxon>
        <taxon>Spermatophyta</taxon>
        <taxon>Pinopsida</taxon>
        <taxon>Pinidae</taxon>
        <taxon>Conifers I</taxon>
        <taxon>Pinales</taxon>
        <taxon>Pinaceae</taxon>
        <taxon>Picea</taxon>
    </lineage>
</organism>
<dbReference type="InterPro" id="IPR003154">
    <property type="entry name" value="S1/P1nuclease"/>
</dbReference>
<dbReference type="Gene3D" id="1.10.575.10">
    <property type="entry name" value="P1 Nuclease"/>
    <property type="match status" value="1"/>
</dbReference>
<name>B8LP38_PICSI</name>
<keyword evidence="7" id="KW-0255">Endonuclease</keyword>
<dbReference type="SUPFAM" id="SSF48537">
    <property type="entry name" value="Phospholipase C/P1 nuclease"/>
    <property type="match status" value="1"/>
</dbReference>
<reference evidence="12" key="1">
    <citation type="submission" date="2007-06" db="EMBL/GenBank/DDBJ databases">
        <title>Full length cDNA sequences from Sitka Spruce (Picea sitchensis).</title>
        <authorList>
            <person name="Ralph S.G."/>
            <person name="Chun H.E."/>
            <person name="Liao N."/>
            <person name="Ali J."/>
            <person name="Reid K."/>
            <person name="Kolosova N."/>
            <person name="Cooper N."/>
            <person name="Cullis C."/>
            <person name="Jancsik S."/>
            <person name="Moore R."/>
            <person name="Mayo M."/>
            <person name="Wagner S."/>
            <person name="Holt R.A."/>
            <person name="Jones S.J.M."/>
            <person name="Marra M.A."/>
            <person name="Ritland C.E."/>
            <person name="Ritland K."/>
            <person name="Bohlmann J."/>
        </authorList>
    </citation>
    <scope>NUCLEOTIDE SEQUENCE</scope>
    <source>
        <tissue evidence="12">Green portion of the leader tissue</tissue>
    </source>
</reference>
<evidence type="ECO:0000256" key="11">
    <source>
        <dbReference type="SAM" id="SignalP"/>
    </source>
</evidence>